<evidence type="ECO:0000313" key="2">
    <source>
        <dbReference type="EMBL" id="GGD30748.1"/>
    </source>
</evidence>
<dbReference type="AlphaFoldDB" id="A0A917DEP0"/>
<dbReference type="Proteomes" id="UP000625735">
    <property type="component" value="Unassembled WGS sequence"/>
</dbReference>
<keyword evidence="1" id="KW-0732">Signal</keyword>
<comment type="caution">
    <text evidence="2">The sequence shown here is derived from an EMBL/GenBank/DDBJ whole genome shotgun (WGS) entry which is preliminary data.</text>
</comment>
<organism evidence="2 3">
    <name type="scientific">Flavobacterium orientale</name>
    <dbReference type="NCBI Taxonomy" id="1756020"/>
    <lineage>
        <taxon>Bacteria</taxon>
        <taxon>Pseudomonadati</taxon>
        <taxon>Bacteroidota</taxon>
        <taxon>Flavobacteriia</taxon>
        <taxon>Flavobacteriales</taxon>
        <taxon>Flavobacteriaceae</taxon>
        <taxon>Flavobacterium</taxon>
    </lineage>
</organism>
<dbReference type="RefSeq" id="WP_188362543.1">
    <property type="nucleotide sequence ID" value="NZ_BMFG01000008.1"/>
</dbReference>
<evidence type="ECO:0000313" key="3">
    <source>
        <dbReference type="Proteomes" id="UP000625735"/>
    </source>
</evidence>
<reference evidence="2" key="1">
    <citation type="journal article" date="2014" name="Int. J. Syst. Evol. Microbiol.">
        <title>Complete genome sequence of Corynebacterium casei LMG S-19264T (=DSM 44701T), isolated from a smear-ripened cheese.</title>
        <authorList>
            <consortium name="US DOE Joint Genome Institute (JGI-PGF)"/>
            <person name="Walter F."/>
            <person name="Albersmeier A."/>
            <person name="Kalinowski J."/>
            <person name="Ruckert C."/>
        </authorList>
    </citation>
    <scope>NUCLEOTIDE SEQUENCE</scope>
    <source>
        <strain evidence="2">CGMCC 1.12506</strain>
    </source>
</reference>
<gene>
    <name evidence="2" type="ORF">GCM10011343_21120</name>
</gene>
<protein>
    <recommendedName>
        <fullName evidence="4">Lipoprotein</fullName>
    </recommendedName>
</protein>
<feature type="signal peptide" evidence="1">
    <location>
        <begin position="1"/>
        <end position="24"/>
    </location>
</feature>
<dbReference type="EMBL" id="BMFG01000008">
    <property type="protein sequence ID" value="GGD30748.1"/>
    <property type="molecule type" value="Genomic_DNA"/>
</dbReference>
<evidence type="ECO:0008006" key="4">
    <source>
        <dbReference type="Google" id="ProtNLM"/>
    </source>
</evidence>
<evidence type="ECO:0000256" key="1">
    <source>
        <dbReference type="SAM" id="SignalP"/>
    </source>
</evidence>
<reference evidence="2" key="2">
    <citation type="submission" date="2020-09" db="EMBL/GenBank/DDBJ databases">
        <authorList>
            <person name="Sun Q."/>
            <person name="Zhou Y."/>
        </authorList>
    </citation>
    <scope>NUCLEOTIDE SEQUENCE</scope>
    <source>
        <strain evidence="2">CGMCC 1.12506</strain>
    </source>
</reference>
<name>A0A917DEP0_9FLAO</name>
<sequence>MKPIKLFGCIVLSLFLLNSCSSDDGPSCPQTETITMKINGEPMEFQMSGRGIDLDNDGSGHTLSLYLSNGTFSPQNSYSITVKLPYKRKGTNILEEFIYTRIQNTTVTEGDFVAGTLLSKVNVNTKNCISMTFSGSLIIDGNEVVITDGKIEHVYNDSFED</sequence>
<keyword evidence="3" id="KW-1185">Reference proteome</keyword>
<feature type="chain" id="PRO_5037732351" description="Lipoprotein" evidence="1">
    <location>
        <begin position="25"/>
        <end position="161"/>
    </location>
</feature>
<proteinExistence type="predicted"/>
<accession>A0A917DEP0</accession>